<dbReference type="GO" id="GO:0046873">
    <property type="term" value="F:metal ion transmembrane transporter activity"/>
    <property type="evidence" value="ECO:0007669"/>
    <property type="project" value="InterPro"/>
</dbReference>
<reference evidence="3" key="2">
    <citation type="submission" date="2023-06" db="EMBL/GenBank/DDBJ databases">
        <authorList>
            <consortium name="Lawrence Berkeley National Laboratory"/>
            <person name="Haridas S."/>
            <person name="Hensen N."/>
            <person name="Bonometti L."/>
            <person name="Westerberg I."/>
            <person name="Brannstrom I.O."/>
            <person name="Guillou S."/>
            <person name="Cros-Aarteil S."/>
            <person name="Calhoun S."/>
            <person name="Kuo A."/>
            <person name="Mondo S."/>
            <person name="Pangilinan J."/>
            <person name="Riley R."/>
            <person name="Labutti K."/>
            <person name="Andreopoulos B."/>
            <person name="Lipzen A."/>
            <person name="Chen C."/>
            <person name="Yanf M."/>
            <person name="Daum C."/>
            <person name="Ng V."/>
            <person name="Clum A."/>
            <person name="Steindorff A."/>
            <person name="Ohm R."/>
            <person name="Martin F."/>
            <person name="Silar P."/>
            <person name="Natvig D."/>
            <person name="Lalanne C."/>
            <person name="Gautier V."/>
            <person name="Ament-Velasquez S.L."/>
            <person name="Kruys A."/>
            <person name="Hutchinson M.I."/>
            <person name="Powell A.J."/>
            <person name="Barry K."/>
            <person name="Miller A.N."/>
            <person name="Grigoriev I.V."/>
            <person name="Debuchy R."/>
            <person name="Gladieux P."/>
            <person name="Thoren M.H."/>
            <person name="Johannesson H."/>
        </authorList>
    </citation>
    <scope>NUCLEOTIDE SEQUENCE</scope>
    <source>
        <strain evidence="3">CBS 955.72</strain>
    </source>
</reference>
<dbReference type="AlphaFoldDB" id="A0AAJ0H5I2"/>
<keyword evidence="2" id="KW-0472">Membrane</keyword>
<sequence length="345" mass="40214">MGISIRNEAVTARKETKHDIILAFTVVTIIFLPILFITSFFALGIQEFPKDPESGEADWPMRKVSEYLFGISIAVSMAILIGIGLFFARKTKKSEKREKKRDQLAQQSSKPLPPWKVAPSSPSKKPRPKQSGSPDGASSSGADDENNIGNGPGSGDSISDGDDNHEYAPIFSRWRWHTRIPWVRRLWLWNLYEVRRSRHRVRSSQEEWEWDYPLRRWRSQTFGRLKTRVKKWWVLRGVEKAVDKGLLEPEEGREYLRKTWDAECWSEDERMLRGTREDEHRDRVKGRKKWLAGLFTSEAMMPHGILRRRRNRLHDPEVELGVPVDYMSVDRKTGSLGLRRSFGRR</sequence>
<accession>A0AAJ0H5I2</accession>
<dbReference type="Gene3D" id="1.20.58.340">
    <property type="entry name" value="Magnesium transport protein CorA, transmembrane region"/>
    <property type="match status" value="1"/>
</dbReference>
<feature type="transmembrane region" description="Helical" evidence="2">
    <location>
        <begin position="67"/>
        <end position="88"/>
    </location>
</feature>
<name>A0AAJ0H5I2_9PEZI</name>
<evidence type="ECO:0000256" key="1">
    <source>
        <dbReference type="SAM" id="MobiDB-lite"/>
    </source>
</evidence>
<dbReference type="GO" id="GO:0016020">
    <property type="term" value="C:membrane"/>
    <property type="evidence" value="ECO:0007669"/>
    <property type="project" value="InterPro"/>
</dbReference>
<keyword evidence="2" id="KW-0812">Transmembrane</keyword>
<reference evidence="3" key="1">
    <citation type="journal article" date="2023" name="Mol. Phylogenet. Evol.">
        <title>Genome-scale phylogeny and comparative genomics of the fungal order Sordariales.</title>
        <authorList>
            <person name="Hensen N."/>
            <person name="Bonometti L."/>
            <person name="Westerberg I."/>
            <person name="Brannstrom I.O."/>
            <person name="Guillou S."/>
            <person name="Cros-Aarteil S."/>
            <person name="Calhoun S."/>
            <person name="Haridas S."/>
            <person name="Kuo A."/>
            <person name="Mondo S."/>
            <person name="Pangilinan J."/>
            <person name="Riley R."/>
            <person name="LaButti K."/>
            <person name="Andreopoulos B."/>
            <person name="Lipzen A."/>
            <person name="Chen C."/>
            <person name="Yan M."/>
            <person name="Daum C."/>
            <person name="Ng V."/>
            <person name="Clum A."/>
            <person name="Steindorff A."/>
            <person name="Ohm R.A."/>
            <person name="Martin F."/>
            <person name="Silar P."/>
            <person name="Natvig D.O."/>
            <person name="Lalanne C."/>
            <person name="Gautier V."/>
            <person name="Ament-Velasquez S.L."/>
            <person name="Kruys A."/>
            <person name="Hutchinson M.I."/>
            <person name="Powell A.J."/>
            <person name="Barry K."/>
            <person name="Miller A.N."/>
            <person name="Grigoriev I.V."/>
            <person name="Debuchy R."/>
            <person name="Gladieux P."/>
            <person name="Hiltunen Thoren M."/>
            <person name="Johannesson H."/>
        </authorList>
    </citation>
    <scope>NUCLEOTIDE SEQUENCE</scope>
    <source>
        <strain evidence="3">CBS 955.72</strain>
    </source>
</reference>
<keyword evidence="2" id="KW-1133">Transmembrane helix</keyword>
<feature type="compositionally biased region" description="Low complexity" evidence="1">
    <location>
        <begin position="117"/>
        <end position="141"/>
    </location>
</feature>
<feature type="region of interest" description="Disordered" evidence="1">
    <location>
        <begin position="96"/>
        <end position="161"/>
    </location>
</feature>
<feature type="transmembrane region" description="Helical" evidence="2">
    <location>
        <begin position="20"/>
        <end position="45"/>
    </location>
</feature>
<organism evidence="3 4">
    <name type="scientific">Lasiosphaeria hispida</name>
    <dbReference type="NCBI Taxonomy" id="260671"/>
    <lineage>
        <taxon>Eukaryota</taxon>
        <taxon>Fungi</taxon>
        <taxon>Dikarya</taxon>
        <taxon>Ascomycota</taxon>
        <taxon>Pezizomycotina</taxon>
        <taxon>Sordariomycetes</taxon>
        <taxon>Sordariomycetidae</taxon>
        <taxon>Sordariales</taxon>
        <taxon>Lasiosphaeriaceae</taxon>
        <taxon>Lasiosphaeria</taxon>
    </lineage>
</organism>
<proteinExistence type="predicted"/>
<gene>
    <name evidence="3" type="ORF">B0T25DRAFT_366332</name>
</gene>
<keyword evidence="4" id="KW-1185">Reference proteome</keyword>
<evidence type="ECO:0000313" key="4">
    <source>
        <dbReference type="Proteomes" id="UP001275084"/>
    </source>
</evidence>
<dbReference type="EMBL" id="JAUIQD010000009">
    <property type="protein sequence ID" value="KAK3339981.1"/>
    <property type="molecule type" value="Genomic_DNA"/>
</dbReference>
<evidence type="ECO:0000313" key="3">
    <source>
        <dbReference type="EMBL" id="KAK3339981.1"/>
    </source>
</evidence>
<protein>
    <submittedName>
        <fullName evidence="3">Uncharacterized protein</fullName>
    </submittedName>
</protein>
<evidence type="ECO:0000256" key="2">
    <source>
        <dbReference type="SAM" id="Phobius"/>
    </source>
</evidence>
<dbReference type="Proteomes" id="UP001275084">
    <property type="component" value="Unassembled WGS sequence"/>
</dbReference>
<comment type="caution">
    <text evidence="3">The sequence shown here is derived from an EMBL/GenBank/DDBJ whole genome shotgun (WGS) entry which is preliminary data.</text>
</comment>